<dbReference type="RefSeq" id="WP_006637724.1">
    <property type="nucleotide sequence ID" value="NZ_BORD01000003.1"/>
</dbReference>
<evidence type="ECO:0000313" key="2">
    <source>
        <dbReference type="EMBL" id="ASB88197.1"/>
    </source>
</evidence>
<proteinExistence type="predicted"/>
<dbReference type="GO" id="GO:0016491">
    <property type="term" value="F:oxidoreductase activity"/>
    <property type="evidence" value="ECO:0007669"/>
    <property type="project" value="UniProtKB-KW"/>
</dbReference>
<accession>A0ABN5ABR8</accession>
<dbReference type="PANTHER" id="PTHR10632:SF2">
    <property type="entry name" value="SULFIDE:QUINONE OXIDOREDUCTASE, MITOCHONDRIAL"/>
    <property type="match status" value="1"/>
</dbReference>
<dbReference type="PANTHER" id="PTHR10632">
    <property type="entry name" value="SULFIDE:QUINONE OXIDOREDUCTASE"/>
    <property type="match status" value="1"/>
</dbReference>
<dbReference type="InterPro" id="IPR036188">
    <property type="entry name" value="FAD/NAD-bd_sf"/>
</dbReference>
<dbReference type="SUPFAM" id="SSF51905">
    <property type="entry name" value="FAD/NAD(P)-binding domain"/>
    <property type="match status" value="2"/>
</dbReference>
<evidence type="ECO:0000313" key="3">
    <source>
        <dbReference type="Proteomes" id="UP000196877"/>
    </source>
</evidence>
<dbReference type="Gene3D" id="3.50.50.60">
    <property type="entry name" value="FAD/NAD(P)-binding domain"/>
    <property type="match status" value="2"/>
</dbReference>
<name>A0ABN5ABR8_9BACI</name>
<dbReference type="Pfam" id="PF07992">
    <property type="entry name" value="Pyr_redox_2"/>
    <property type="match status" value="1"/>
</dbReference>
<keyword evidence="3" id="KW-1185">Reference proteome</keyword>
<protein>
    <submittedName>
        <fullName evidence="2">Sulfide:quinone oxidoreductase, mitochondrial</fullName>
        <ecNumber evidence="2">1.8.5.-</ecNumber>
    </submittedName>
</protein>
<organism evidence="2 3">
    <name type="scientific">Bacillus sonorensis</name>
    <dbReference type="NCBI Taxonomy" id="119858"/>
    <lineage>
        <taxon>Bacteria</taxon>
        <taxon>Bacillati</taxon>
        <taxon>Bacillota</taxon>
        <taxon>Bacilli</taxon>
        <taxon>Bacillales</taxon>
        <taxon>Bacillaceae</taxon>
        <taxon>Bacillus</taxon>
    </lineage>
</organism>
<reference evidence="2 3" key="1">
    <citation type="submission" date="2017-06" db="EMBL/GenBank/DDBJ databases">
        <title>Genome sequence of Bacillus sonorensis strain SRCM101395.</title>
        <authorList>
            <person name="Cho S.H."/>
        </authorList>
    </citation>
    <scope>NUCLEOTIDE SEQUENCE [LARGE SCALE GENOMIC DNA]</scope>
    <source>
        <strain evidence="2 3">SRCM101395</strain>
    </source>
</reference>
<evidence type="ECO:0000259" key="1">
    <source>
        <dbReference type="Pfam" id="PF07992"/>
    </source>
</evidence>
<dbReference type="EMBL" id="CP021920">
    <property type="protein sequence ID" value="ASB88197.1"/>
    <property type="molecule type" value="Genomic_DNA"/>
</dbReference>
<dbReference type="GeneID" id="92854294"/>
<gene>
    <name evidence="2" type="ORF">S101395_01688</name>
</gene>
<dbReference type="EC" id="1.8.5.-" evidence="2"/>
<feature type="domain" description="FAD/NAD(P)-binding" evidence="1">
    <location>
        <begin position="5"/>
        <end position="120"/>
    </location>
</feature>
<dbReference type="InterPro" id="IPR023753">
    <property type="entry name" value="FAD/NAD-binding_dom"/>
</dbReference>
<dbReference type="InterPro" id="IPR015904">
    <property type="entry name" value="Sulphide_quinone_reductase"/>
</dbReference>
<dbReference type="Proteomes" id="UP000196877">
    <property type="component" value="Chromosome"/>
</dbReference>
<keyword evidence="2" id="KW-0560">Oxidoreductase</keyword>
<sequence>MKKHYKVIIVGGGTAGITVGARLLRKRKALHGDVAIIDPADHHAYQPLWTLAGAGVVEKERTRRDMGSVIPDGADWIKKSAAFFDPENHRLTTTDHHTFTYDYLVAAPGIHIHWEHVKGLPETLGKNSVCSIYSYEHVDDTWNTIRNFKGGNAIFTHPNTPIKCGGAPQKIMYLAEEAFGRAGIRDRTNVIFESANPAIFDVPKYRAALEKVLERKSIQACFRRHLVKVDGERKKAVFEDLETGSMITRPFEMLHVCPPMAAPDFIQHSLLADEAGWIDVHPRTLQHNRFANVFGLGDASNLPTSKTGAAIRKQAPVVVENLMALMDGRPLRAQYDGYTSCPVVTGYNKVVLAEFDYDKRPRETMPFNQAVERRSMYFLKKNLLPIMYWKGMLKGKM</sequence>